<dbReference type="Proteomes" id="UP000238642">
    <property type="component" value="Unassembled WGS sequence"/>
</dbReference>
<evidence type="ECO:0000313" key="2">
    <source>
        <dbReference type="EMBL" id="PRD54829.1"/>
    </source>
</evidence>
<sequence length="240" mass="28223">MGNKRIVKWIAVLFFMISIGVLHAQNNWRHTDDDRKVAVEVDTIKKKGFTLIWINKDKDFDLKLKKRLIDVHFVNYPKLAKKYNRNTRKEITFVIDPDYKGIAATAGGIVRFNPAWFVKNPHDIDIVTHEVMHIVQDYPGGSGPGWLVEGIADYVRYKYGVDNDAANWRLTDFKEEHHYTNSYRIAARFLDWIESKQKRGLVKKLDTALRDKKYTENIWMENTGKTLDQLWRMYSTSNLK</sequence>
<keyword evidence="1" id="KW-0732">Signal</keyword>
<dbReference type="AlphaFoldDB" id="A0A2S9JPA0"/>
<feature type="chain" id="PRO_5015450846" evidence="1">
    <location>
        <begin position="25"/>
        <end position="240"/>
    </location>
</feature>
<dbReference type="OrthoDB" id="211588at2"/>
<dbReference type="RefSeq" id="WP_105727044.1">
    <property type="nucleotide sequence ID" value="NZ_PVBS01000002.1"/>
</dbReference>
<dbReference type="Pfam" id="PF04450">
    <property type="entry name" value="BSP"/>
    <property type="match status" value="1"/>
</dbReference>
<name>A0A2S9JPA0_9SPHI</name>
<comment type="caution">
    <text evidence="2">The sequence shown here is derived from an EMBL/GenBank/DDBJ whole genome shotgun (WGS) entry which is preliminary data.</text>
</comment>
<reference evidence="2 3" key="1">
    <citation type="submission" date="2018-02" db="EMBL/GenBank/DDBJ databases">
        <title>The draft genome of Sphingobacterium gobiense H7.</title>
        <authorList>
            <person name="Li L."/>
            <person name="Liu L."/>
            <person name="Zhang X."/>
            <person name="Wang T."/>
            <person name="Liang L."/>
        </authorList>
    </citation>
    <scope>NUCLEOTIDE SEQUENCE [LARGE SCALE GENOMIC DNA]</scope>
    <source>
        <strain evidence="2 3">ACCC 05757</strain>
    </source>
</reference>
<organism evidence="2 3">
    <name type="scientific">Sphingobacterium gobiense</name>
    <dbReference type="NCBI Taxonomy" id="1382456"/>
    <lineage>
        <taxon>Bacteria</taxon>
        <taxon>Pseudomonadati</taxon>
        <taxon>Bacteroidota</taxon>
        <taxon>Sphingobacteriia</taxon>
        <taxon>Sphingobacteriales</taxon>
        <taxon>Sphingobacteriaceae</taxon>
        <taxon>Sphingobacterium</taxon>
    </lineage>
</organism>
<keyword evidence="3" id="KW-1185">Reference proteome</keyword>
<dbReference type="EMBL" id="PVBS01000002">
    <property type="protein sequence ID" value="PRD54829.1"/>
    <property type="molecule type" value="Genomic_DNA"/>
</dbReference>
<feature type="signal peptide" evidence="1">
    <location>
        <begin position="1"/>
        <end position="24"/>
    </location>
</feature>
<evidence type="ECO:0000313" key="3">
    <source>
        <dbReference type="Proteomes" id="UP000238642"/>
    </source>
</evidence>
<evidence type="ECO:0000256" key="1">
    <source>
        <dbReference type="SAM" id="SignalP"/>
    </source>
</evidence>
<protein>
    <submittedName>
        <fullName evidence="2">Secretory protein</fullName>
    </submittedName>
</protein>
<accession>A0A2S9JPA0</accession>
<gene>
    <name evidence="2" type="ORF">C5749_12885</name>
</gene>
<dbReference type="InterPro" id="IPR007541">
    <property type="entry name" value="Uncharacterised_BSP"/>
</dbReference>
<dbReference type="PANTHER" id="PTHR33321:SF12">
    <property type="entry name" value="PLANT BASIC SECRETORY PROTEIN (BSP) FAMILY PROTEIN"/>
    <property type="match status" value="1"/>
</dbReference>
<proteinExistence type="predicted"/>
<dbReference type="PANTHER" id="PTHR33321">
    <property type="match status" value="1"/>
</dbReference>